<dbReference type="SUPFAM" id="SSF47188">
    <property type="entry name" value="Hemerythrin-like"/>
    <property type="match status" value="1"/>
</dbReference>
<evidence type="ECO:0000256" key="2">
    <source>
        <dbReference type="ARBA" id="ARBA00022723"/>
    </source>
</evidence>
<sequence length="143" mass="17259">MIKWSSELELGYPEIDIHHRVFLKTINKFLQELDGGIDDLKENLENLLYFLTDYVETHFSEEEAIQKKINYSAYAEHKQTHQKLRDELEGLKRKYWELVHDSSDLFLLKLFISNLKEDLINRWIKHTKNEDQLIFLNYDEDAI</sequence>
<accession>A0A285I711</accession>
<evidence type="ECO:0000313" key="7">
    <source>
        <dbReference type="Proteomes" id="UP000219573"/>
    </source>
</evidence>
<dbReference type="InterPro" id="IPR050669">
    <property type="entry name" value="Hemerythrin"/>
</dbReference>
<dbReference type="AlphaFoldDB" id="A0A285I711"/>
<gene>
    <name evidence="6" type="ORF">SAMN06265827_13230</name>
</gene>
<feature type="domain" description="Hemerythrin-like" evidence="5">
    <location>
        <begin position="12"/>
        <end position="135"/>
    </location>
</feature>
<dbReference type="PANTHER" id="PTHR37164:SF1">
    <property type="entry name" value="BACTERIOHEMERYTHRIN"/>
    <property type="match status" value="1"/>
</dbReference>
<name>A0A285I711_9FIRM</name>
<keyword evidence="3" id="KW-0408">Iron</keyword>
<dbReference type="InterPro" id="IPR035938">
    <property type="entry name" value="Hemerythrin-like_sf"/>
</dbReference>
<evidence type="ECO:0000256" key="4">
    <source>
        <dbReference type="SAM" id="Coils"/>
    </source>
</evidence>
<dbReference type="CDD" id="cd12107">
    <property type="entry name" value="Hemerythrin"/>
    <property type="match status" value="1"/>
</dbReference>
<dbReference type="PANTHER" id="PTHR37164">
    <property type="entry name" value="BACTERIOHEMERYTHRIN"/>
    <property type="match status" value="1"/>
</dbReference>
<dbReference type="InterPro" id="IPR012312">
    <property type="entry name" value="Hemerythrin-like"/>
</dbReference>
<keyword evidence="4" id="KW-0175">Coiled coil</keyword>
<comment type="similarity">
    <text evidence="1">Belongs to the hemerythrin family.</text>
</comment>
<feature type="coiled-coil region" evidence="4">
    <location>
        <begin position="74"/>
        <end position="101"/>
    </location>
</feature>
<dbReference type="Pfam" id="PF01814">
    <property type="entry name" value="Hemerythrin"/>
    <property type="match status" value="1"/>
</dbReference>
<reference evidence="7" key="1">
    <citation type="submission" date="2017-09" db="EMBL/GenBank/DDBJ databases">
        <authorList>
            <person name="Varghese N."/>
            <person name="Submissions S."/>
        </authorList>
    </citation>
    <scope>NUCLEOTIDE SEQUENCE [LARGE SCALE GENOMIC DNA]</scope>
    <source>
        <strain evidence="7">MSL47</strain>
    </source>
</reference>
<dbReference type="Gene3D" id="1.20.120.50">
    <property type="entry name" value="Hemerythrin-like"/>
    <property type="match status" value="1"/>
</dbReference>
<protein>
    <submittedName>
        <fullName evidence="6">Hemerythrin-like metal-binding domain protein</fullName>
    </submittedName>
</protein>
<dbReference type="GO" id="GO:0046872">
    <property type="term" value="F:metal ion binding"/>
    <property type="evidence" value="ECO:0007669"/>
    <property type="project" value="UniProtKB-KW"/>
</dbReference>
<dbReference type="Proteomes" id="UP000219573">
    <property type="component" value="Unassembled WGS sequence"/>
</dbReference>
<evidence type="ECO:0000259" key="5">
    <source>
        <dbReference type="Pfam" id="PF01814"/>
    </source>
</evidence>
<dbReference type="OrthoDB" id="9797092at2"/>
<evidence type="ECO:0000313" key="6">
    <source>
        <dbReference type="EMBL" id="SNY43673.1"/>
    </source>
</evidence>
<dbReference type="EMBL" id="OBDZ01000032">
    <property type="protein sequence ID" value="SNY43673.1"/>
    <property type="molecule type" value="Genomic_DNA"/>
</dbReference>
<keyword evidence="7" id="KW-1185">Reference proteome</keyword>
<dbReference type="NCBIfam" id="TIGR02481">
    <property type="entry name" value="hemeryth_dom"/>
    <property type="match status" value="1"/>
</dbReference>
<proteinExistence type="inferred from homology"/>
<dbReference type="InterPro" id="IPR012827">
    <property type="entry name" value="Hemerythrin_metal-bd"/>
</dbReference>
<organism evidence="6 7">
    <name type="scientific">Orenia metallireducens</name>
    <dbReference type="NCBI Taxonomy" id="1413210"/>
    <lineage>
        <taxon>Bacteria</taxon>
        <taxon>Bacillati</taxon>
        <taxon>Bacillota</taxon>
        <taxon>Clostridia</taxon>
        <taxon>Halanaerobiales</taxon>
        <taxon>Halobacteroidaceae</taxon>
        <taxon>Orenia</taxon>
    </lineage>
</organism>
<keyword evidence="2" id="KW-0479">Metal-binding</keyword>
<evidence type="ECO:0000256" key="3">
    <source>
        <dbReference type="ARBA" id="ARBA00023004"/>
    </source>
</evidence>
<evidence type="ECO:0000256" key="1">
    <source>
        <dbReference type="ARBA" id="ARBA00010587"/>
    </source>
</evidence>
<dbReference type="RefSeq" id="WP_097019218.1">
    <property type="nucleotide sequence ID" value="NZ_OBDZ01000032.1"/>
</dbReference>